<gene>
    <name evidence="1" type="ORF">LAESUDRAFT_728581</name>
</gene>
<reference evidence="1 2" key="1">
    <citation type="journal article" date="2016" name="Mol. Biol. Evol.">
        <title>Comparative Genomics of Early-Diverging Mushroom-Forming Fungi Provides Insights into the Origins of Lignocellulose Decay Capabilities.</title>
        <authorList>
            <person name="Nagy L.G."/>
            <person name="Riley R."/>
            <person name="Tritt A."/>
            <person name="Adam C."/>
            <person name="Daum C."/>
            <person name="Floudas D."/>
            <person name="Sun H."/>
            <person name="Yadav J.S."/>
            <person name="Pangilinan J."/>
            <person name="Larsson K.H."/>
            <person name="Matsuura K."/>
            <person name="Barry K."/>
            <person name="Labutti K."/>
            <person name="Kuo R."/>
            <person name="Ohm R.A."/>
            <person name="Bhattacharya S.S."/>
            <person name="Shirouzu T."/>
            <person name="Yoshinaga Y."/>
            <person name="Martin F.M."/>
            <person name="Grigoriev I.V."/>
            <person name="Hibbett D.S."/>
        </authorList>
    </citation>
    <scope>NUCLEOTIDE SEQUENCE [LARGE SCALE GENOMIC DNA]</scope>
    <source>
        <strain evidence="1 2">93-53</strain>
    </source>
</reference>
<proteinExistence type="predicted"/>
<dbReference type="InParanoid" id="A0A165D0M2"/>
<accession>A0A165D0M2</accession>
<evidence type="ECO:0000313" key="1">
    <source>
        <dbReference type="EMBL" id="KZT03897.1"/>
    </source>
</evidence>
<dbReference type="RefSeq" id="XP_040761637.1">
    <property type="nucleotide sequence ID" value="XM_040909467.1"/>
</dbReference>
<dbReference type="GeneID" id="63826496"/>
<organism evidence="1 2">
    <name type="scientific">Laetiporus sulphureus 93-53</name>
    <dbReference type="NCBI Taxonomy" id="1314785"/>
    <lineage>
        <taxon>Eukaryota</taxon>
        <taxon>Fungi</taxon>
        <taxon>Dikarya</taxon>
        <taxon>Basidiomycota</taxon>
        <taxon>Agaricomycotina</taxon>
        <taxon>Agaricomycetes</taxon>
        <taxon>Polyporales</taxon>
        <taxon>Laetiporus</taxon>
    </lineage>
</organism>
<dbReference type="AlphaFoldDB" id="A0A165D0M2"/>
<dbReference type="Proteomes" id="UP000076871">
    <property type="component" value="Unassembled WGS sequence"/>
</dbReference>
<dbReference type="EMBL" id="KV427640">
    <property type="protein sequence ID" value="KZT03897.1"/>
    <property type="molecule type" value="Genomic_DNA"/>
</dbReference>
<evidence type="ECO:0000313" key="2">
    <source>
        <dbReference type="Proteomes" id="UP000076871"/>
    </source>
</evidence>
<feature type="non-terminal residue" evidence="1">
    <location>
        <position position="80"/>
    </location>
</feature>
<name>A0A165D0M2_9APHY</name>
<keyword evidence="2" id="KW-1185">Reference proteome</keyword>
<sequence length="80" mass="8910">MVTKLAPVATSCACSICAGALRHKRVSPLYAMFYTHDSLGKQQETMCYLAFCTRTSETAKKIPLCTFGVALIPRWQHKAR</sequence>
<protein>
    <submittedName>
        <fullName evidence="1">Uncharacterized protein</fullName>
    </submittedName>
</protein>